<sequence length="165" mass="19046">MNWEISRILDNQVGDFSSILMEATEWLRRTGKEMWTSEQVSVDSLLMVCAPEEMFLGYIDGVPAATMILQENDEIFWPDAPKGESLFLHKLSVRRRFAGTSLAVEMINWAKLKAKHDSKKFLRLDCAADRGKLCRFYEAQGFEKVREQVMFGTWPTAFYELATAY</sequence>
<gene>
    <name evidence="2" type="ORF">C7B43_08870</name>
</gene>
<organism evidence="2 3">
    <name type="scientific">Sulfobacillus benefaciens</name>
    <dbReference type="NCBI Taxonomy" id="453960"/>
    <lineage>
        <taxon>Bacteria</taxon>
        <taxon>Bacillati</taxon>
        <taxon>Bacillota</taxon>
        <taxon>Clostridia</taxon>
        <taxon>Eubacteriales</taxon>
        <taxon>Clostridiales Family XVII. Incertae Sedis</taxon>
        <taxon>Sulfobacillus</taxon>
    </lineage>
</organism>
<dbReference type="Gene3D" id="3.40.630.30">
    <property type="match status" value="1"/>
</dbReference>
<protein>
    <submittedName>
        <fullName evidence="2">N-acetyltransferase</fullName>
    </submittedName>
</protein>
<evidence type="ECO:0000313" key="2">
    <source>
        <dbReference type="EMBL" id="PSR29109.1"/>
    </source>
</evidence>
<dbReference type="SUPFAM" id="SSF55729">
    <property type="entry name" value="Acyl-CoA N-acyltransferases (Nat)"/>
    <property type="match status" value="1"/>
</dbReference>
<dbReference type="EMBL" id="PXYT01000017">
    <property type="protein sequence ID" value="PSR29109.1"/>
    <property type="molecule type" value="Genomic_DNA"/>
</dbReference>
<keyword evidence="2" id="KW-0808">Transferase</keyword>
<proteinExistence type="predicted"/>
<dbReference type="PROSITE" id="PS51186">
    <property type="entry name" value="GNAT"/>
    <property type="match status" value="1"/>
</dbReference>
<reference evidence="2 3" key="1">
    <citation type="journal article" date="2014" name="BMC Genomics">
        <title>Comparison of environmental and isolate Sulfobacillus genomes reveals diverse carbon, sulfur, nitrogen, and hydrogen metabolisms.</title>
        <authorList>
            <person name="Justice N.B."/>
            <person name="Norman A."/>
            <person name="Brown C.T."/>
            <person name="Singh A."/>
            <person name="Thomas B.C."/>
            <person name="Banfield J.F."/>
        </authorList>
    </citation>
    <scope>NUCLEOTIDE SEQUENCE [LARGE SCALE GENOMIC DNA]</scope>
    <source>
        <strain evidence="2">AMDSBA1</strain>
    </source>
</reference>
<dbReference type="AlphaFoldDB" id="A0A2T2X3Q2"/>
<dbReference type="Pfam" id="PF00583">
    <property type="entry name" value="Acetyltransf_1"/>
    <property type="match status" value="1"/>
</dbReference>
<dbReference type="InterPro" id="IPR016181">
    <property type="entry name" value="Acyl_CoA_acyltransferase"/>
</dbReference>
<accession>A0A2T2X3Q2</accession>
<dbReference type="Proteomes" id="UP000242699">
    <property type="component" value="Unassembled WGS sequence"/>
</dbReference>
<dbReference type="GO" id="GO:0016747">
    <property type="term" value="F:acyltransferase activity, transferring groups other than amino-acyl groups"/>
    <property type="evidence" value="ECO:0007669"/>
    <property type="project" value="InterPro"/>
</dbReference>
<evidence type="ECO:0000313" key="3">
    <source>
        <dbReference type="Proteomes" id="UP000242699"/>
    </source>
</evidence>
<evidence type="ECO:0000259" key="1">
    <source>
        <dbReference type="PROSITE" id="PS51186"/>
    </source>
</evidence>
<feature type="domain" description="N-acetyltransferase" evidence="1">
    <location>
        <begin position="6"/>
        <end position="165"/>
    </location>
</feature>
<dbReference type="InterPro" id="IPR000182">
    <property type="entry name" value="GNAT_dom"/>
</dbReference>
<comment type="caution">
    <text evidence="2">The sequence shown here is derived from an EMBL/GenBank/DDBJ whole genome shotgun (WGS) entry which is preliminary data.</text>
</comment>
<name>A0A2T2X3Q2_9FIRM</name>